<keyword evidence="3" id="KW-1003">Cell membrane</keyword>
<dbReference type="EMBL" id="BSDX01000001">
    <property type="protein sequence ID" value="GLI52953.1"/>
    <property type="molecule type" value="Genomic_DNA"/>
</dbReference>
<keyword evidence="5 7" id="KW-1133">Transmembrane helix</keyword>
<dbReference type="GO" id="GO:0005886">
    <property type="term" value="C:plasma membrane"/>
    <property type="evidence" value="ECO:0007669"/>
    <property type="project" value="UniProtKB-SubCell"/>
</dbReference>
<evidence type="ECO:0000313" key="9">
    <source>
        <dbReference type="EMBL" id="GLI52953.1"/>
    </source>
</evidence>
<feature type="domain" description="ABC transmembrane type-1" evidence="8">
    <location>
        <begin position="61"/>
        <end position="240"/>
    </location>
</feature>
<dbReference type="SUPFAM" id="SSF161098">
    <property type="entry name" value="MetI-like"/>
    <property type="match status" value="1"/>
</dbReference>
<evidence type="ECO:0000256" key="6">
    <source>
        <dbReference type="ARBA" id="ARBA00023136"/>
    </source>
</evidence>
<comment type="caution">
    <text evidence="9">The sequence shown here is derived from an EMBL/GenBank/DDBJ whole genome shotgun (WGS) entry which is preliminary data.</text>
</comment>
<sequence>MTINFLKFYKYFLLGFIYFSIFVIIWKILSLFVSPIALPSPYNTFLSFKLSWIDGYFLKDFTVSVTRVLIGWAIAVIVGTILGILIGYYKYFKFLEPINDFFRYLPVPAFTPLTLTWFGIGELSKIFLIFLGTIVQILVMVSDEIRRFPGGYIEVGKLFGYSRNDILFEIILRGIRPNLFDIYRVTLGWAWTYLIVGELVAANEGLGFRILKAQRFLQTDLIFSYLFIIGLIGLFSDFLFKSIKPRLFKYLQNSRELT</sequence>
<feature type="transmembrane region" description="Helical" evidence="7">
    <location>
        <begin position="12"/>
        <end position="38"/>
    </location>
</feature>
<evidence type="ECO:0000256" key="5">
    <source>
        <dbReference type="ARBA" id="ARBA00022989"/>
    </source>
</evidence>
<dbReference type="Proteomes" id="UP001144297">
    <property type="component" value="Unassembled WGS sequence"/>
</dbReference>
<dbReference type="Gene3D" id="1.10.3720.10">
    <property type="entry name" value="MetI-like"/>
    <property type="match status" value="1"/>
</dbReference>
<evidence type="ECO:0000256" key="2">
    <source>
        <dbReference type="ARBA" id="ARBA00022448"/>
    </source>
</evidence>
<keyword evidence="2 7" id="KW-0813">Transport</keyword>
<dbReference type="PROSITE" id="PS50928">
    <property type="entry name" value="ABC_TM1"/>
    <property type="match status" value="1"/>
</dbReference>
<evidence type="ECO:0000256" key="1">
    <source>
        <dbReference type="ARBA" id="ARBA00004651"/>
    </source>
</evidence>
<keyword evidence="10" id="KW-1185">Reference proteome</keyword>
<gene>
    <name evidence="9" type="ORF">TISLANDTSLP1_06460</name>
</gene>
<keyword evidence="6 7" id="KW-0472">Membrane</keyword>
<comment type="similarity">
    <text evidence="7">Belongs to the binding-protein-dependent transport system permease family.</text>
</comment>
<feature type="transmembrane region" description="Helical" evidence="7">
    <location>
        <begin position="182"/>
        <end position="202"/>
    </location>
</feature>
<dbReference type="CDD" id="cd06261">
    <property type="entry name" value="TM_PBP2"/>
    <property type="match status" value="1"/>
</dbReference>
<evidence type="ECO:0000313" key="10">
    <source>
        <dbReference type="Proteomes" id="UP001144297"/>
    </source>
</evidence>
<dbReference type="GO" id="GO:0055085">
    <property type="term" value="P:transmembrane transport"/>
    <property type="evidence" value="ECO:0007669"/>
    <property type="project" value="InterPro"/>
</dbReference>
<dbReference type="InterPro" id="IPR000515">
    <property type="entry name" value="MetI-like"/>
</dbReference>
<feature type="transmembrane region" description="Helical" evidence="7">
    <location>
        <begin position="69"/>
        <end position="89"/>
    </location>
</feature>
<dbReference type="PANTHER" id="PTHR30151:SF0">
    <property type="entry name" value="ABC TRANSPORTER PERMEASE PROTEIN MJ0413-RELATED"/>
    <property type="match status" value="1"/>
</dbReference>
<accession>A0A9W6LK74</accession>
<dbReference type="InterPro" id="IPR035906">
    <property type="entry name" value="MetI-like_sf"/>
</dbReference>
<dbReference type="Pfam" id="PF00528">
    <property type="entry name" value="BPD_transp_1"/>
    <property type="match status" value="1"/>
</dbReference>
<evidence type="ECO:0000256" key="3">
    <source>
        <dbReference type="ARBA" id="ARBA00022475"/>
    </source>
</evidence>
<name>A0A9W6LK74_9BACT</name>
<evidence type="ECO:0000256" key="7">
    <source>
        <dbReference type="RuleBase" id="RU363032"/>
    </source>
</evidence>
<organism evidence="9 10">
    <name type="scientific">Thermodesulfovibrio yellowstonii</name>
    <dbReference type="NCBI Taxonomy" id="28262"/>
    <lineage>
        <taxon>Bacteria</taxon>
        <taxon>Pseudomonadati</taxon>
        <taxon>Nitrospirota</taxon>
        <taxon>Thermodesulfovibrionia</taxon>
        <taxon>Thermodesulfovibrionales</taxon>
        <taxon>Thermodesulfovibrionaceae</taxon>
        <taxon>Thermodesulfovibrio</taxon>
    </lineage>
</organism>
<proteinExistence type="inferred from homology"/>
<dbReference type="AlphaFoldDB" id="A0A9W6LK74"/>
<protein>
    <submittedName>
        <fullName evidence="9">ABC transporter permease</fullName>
    </submittedName>
</protein>
<evidence type="ECO:0000259" key="8">
    <source>
        <dbReference type="PROSITE" id="PS50928"/>
    </source>
</evidence>
<keyword evidence="4 7" id="KW-0812">Transmembrane</keyword>
<reference evidence="9" key="1">
    <citation type="submission" date="2022-12" db="EMBL/GenBank/DDBJ databases">
        <title>Reference genome sequencing for broad-spectrum identification of bacterial and archaeal isolates by mass spectrometry.</title>
        <authorList>
            <person name="Sekiguchi Y."/>
            <person name="Tourlousse D.M."/>
        </authorList>
    </citation>
    <scope>NUCLEOTIDE SEQUENCE</scope>
    <source>
        <strain evidence="9">TSL-P1</strain>
    </source>
</reference>
<dbReference type="PANTHER" id="PTHR30151">
    <property type="entry name" value="ALKANE SULFONATE ABC TRANSPORTER-RELATED, MEMBRANE SUBUNIT"/>
    <property type="match status" value="1"/>
</dbReference>
<evidence type="ECO:0000256" key="4">
    <source>
        <dbReference type="ARBA" id="ARBA00022692"/>
    </source>
</evidence>
<comment type="subcellular location">
    <subcellularLocation>
        <location evidence="1 7">Cell membrane</location>
        <topology evidence="1 7">Multi-pass membrane protein</topology>
    </subcellularLocation>
</comment>
<feature type="transmembrane region" description="Helical" evidence="7">
    <location>
        <begin position="222"/>
        <end position="240"/>
    </location>
</feature>